<sequence>MVLHTGELNASSAGTTPVCTLLLQKENDQECSKFVSSEIKNRLDDMQAKGEDEQDPDEVEPEQSIHSILDKMYNNVEGGNNEVSHLAILDATLKEELLRYCDLMKAMDTSGLLENYEMGSADDVFSHIANMLEKNGDYVVSSLSNRMKNTAICLKGPDE</sequence>
<organism evidence="1 2">
    <name type="scientific">Plasmodium inui San Antonio 1</name>
    <dbReference type="NCBI Taxonomy" id="1237626"/>
    <lineage>
        <taxon>Eukaryota</taxon>
        <taxon>Sar</taxon>
        <taxon>Alveolata</taxon>
        <taxon>Apicomplexa</taxon>
        <taxon>Aconoidasida</taxon>
        <taxon>Haemosporida</taxon>
        <taxon>Plasmodiidae</taxon>
        <taxon>Plasmodium</taxon>
        <taxon>Plasmodium (Plasmodium)</taxon>
    </lineage>
</organism>
<gene>
    <name evidence="1" type="ORF">C922_02818</name>
</gene>
<dbReference type="EMBL" id="KI965469">
    <property type="protein sequence ID" value="EUD66833.1"/>
    <property type="molecule type" value="Genomic_DNA"/>
</dbReference>
<accession>W7A6I2</accession>
<evidence type="ECO:0000313" key="2">
    <source>
        <dbReference type="Proteomes" id="UP000030640"/>
    </source>
</evidence>
<dbReference type="RefSeq" id="XP_008816639.1">
    <property type="nucleotide sequence ID" value="XM_008818417.1"/>
</dbReference>
<dbReference type="AlphaFoldDB" id="W7A6I2"/>
<protein>
    <submittedName>
        <fullName evidence="1">Uncharacterized protein</fullName>
    </submittedName>
</protein>
<dbReference type="GeneID" id="20038092"/>
<dbReference type="Proteomes" id="UP000030640">
    <property type="component" value="Unassembled WGS sequence"/>
</dbReference>
<evidence type="ECO:0000313" key="1">
    <source>
        <dbReference type="EMBL" id="EUD66833.1"/>
    </source>
</evidence>
<proteinExistence type="predicted"/>
<reference evidence="1 2" key="1">
    <citation type="submission" date="2013-02" db="EMBL/GenBank/DDBJ databases">
        <title>The Genome Sequence of Plasmodium inui San Antonio 1.</title>
        <authorList>
            <consortium name="The Broad Institute Genome Sequencing Platform"/>
            <consortium name="The Broad Institute Genome Sequencing Center for Infectious Disease"/>
            <person name="Neafsey D."/>
            <person name="Cheeseman I."/>
            <person name="Volkman S."/>
            <person name="Adams J."/>
            <person name="Walker B."/>
            <person name="Young S.K."/>
            <person name="Zeng Q."/>
            <person name="Gargeya S."/>
            <person name="Fitzgerald M."/>
            <person name="Haas B."/>
            <person name="Abouelleil A."/>
            <person name="Alvarado L."/>
            <person name="Arachchi H.M."/>
            <person name="Berlin A.M."/>
            <person name="Chapman S.B."/>
            <person name="Dewar J."/>
            <person name="Goldberg J."/>
            <person name="Griggs A."/>
            <person name="Gujja S."/>
            <person name="Hansen M."/>
            <person name="Howarth C."/>
            <person name="Imamovic A."/>
            <person name="Larimer J."/>
            <person name="McCowan C."/>
            <person name="Murphy C."/>
            <person name="Neiman D."/>
            <person name="Pearson M."/>
            <person name="Priest M."/>
            <person name="Roberts A."/>
            <person name="Saif S."/>
            <person name="Shea T."/>
            <person name="Sisk P."/>
            <person name="Sykes S."/>
            <person name="Wortman J."/>
            <person name="Nusbaum C."/>
            <person name="Birren B."/>
        </authorList>
    </citation>
    <scope>NUCLEOTIDE SEQUENCE [LARGE SCALE GENOMIC DNA]</scope>
    <source>
        <strain evidence="1 2">San Antonio 1</strain>
    </source>
</reference>
<keyword evidence="2" id="KW-1185">Reference proteome</keyword>
<name>W7A6I2_9APIC</name>
<dbReference type="VEuPathDB" id="PlasmoDB:C922_02818"/>